<dbReference type="AlphaFoldDB" id="A0A813FLN1"/>
<keyword evidence="2" id="KW-1185">Reference proteome</keyword>
<dbReference type="Proteomes" id="UP000654075">
    <property type="component" value="Unassembled WGS sequence"/>
</dbReference>
<evidence type="ECO:0000313" key="2">
    <source>
        <dbReference type="Proteomes" id="UP000654075"/>
    </source>
</evidence>
<proteinExistence type="predicted"/>
<sequence>MTSSPTLRAPRRAQEFVVVVDLTSQYLAKYFEHMYFGLLQQFMFMCNLTDNSQWSFDVSSSTFQGDGNAHSKLGNSQYLRPLFRTAVLQELLRPGVRSVESIRQIL</sequence>
<evidence type="ECO:0000313" key="1">
    <source>
        <dbReference type="EMBL" id="CAE8614332.1"/>
    </source>
</evidence>
<comment type="caution">
    <text evidence="1">The sequence shown here is derived from an EMBL/GenBank/DDBJ whole genome shotgun (WGS) entry which is preliminary data.</text>
</comment>
<gene>
    <name evidence="1" type="ORF">PGLA1383_LOCUS32056</name>
</gene>
<reference evidence="1" key="1">
    <citation type="submission" date="2021-02" db="EMBL/GenBank/DDBJ databases">
        <authorList>
            <person name="Dougan E. K."/>
            <person name="Rhodes N."/>
            <person name="Thang M."/>
            <person name="Chan C."/>
        </authorList>
    </citation>
    <scope>NUCLEOTIDE SEQUENCE</scope>
</reference>
<protein>
    <submittedName>
        <fullName evidence="1">Uncharacterized protein</fullName>
    </submittedName>
</protein>
<name>A0A813FLN1_POLGL</name>
<accession>A0A813FLN1</accession>
<dbReference type="EMBL" id="CAJNNV010025407">
    <property type="protein sequence ID" value="CAE8614332.1"/>
    <property type="molecule type" value="Genomic_DNA"/>
</dbReference>
<organism evidence="1 2">
    <name type="scientific">Polarella glacialis</name>
    <name type="common">Dinoflagellate</name>
    <dbReference type="NCBI Taxonomy" id="89957"/>
    <lineage>
        <taxon>Eukaryota</taxon>
        <taxon>Sar</taxon>
        <taxon>Alveolata</taxon>
        <taxon>Dinophyceae</taxon>
        <taxon>Suessiales</taxon>
        <taxon>Suessiaceae</taxon>
        <taxon>Polarella</taxon>
    </lineage>
</organism>